<dbReference type="InterPro" id="IPR000644">
    <property type="entry name" value="CBS_dom"/>
</dbReference>
<dbReference type="AlphaFoldDB" id="A0A370TV74"/>
<evidence type="ECO:0000256" key="5">
    <source>
        <dbReference type="SAM" id="MobiDB-lite"/>
    </source>
</evidence>
<evidence type="ECO:0000256" key="1">
    <source>
        <dbReference type="ARBA" id="ARBA00006750"/>
    </source>
</evidence>
<dbReference type="GO" id="GO:0019887">
    <property type="term" value="F:protein kinase regulator activity"/>
    <property type="evidence" value="ECO:0007669"/>
    <property type="project" value="TreeGrafter"/>
</dbReference>
<evidence type="ECO:0000313" key="8">
    <source>
        <dbReference type="Proteomes" id="UP000254866"/>
    </source>
</evidence>
<dbReference type="OrthoDB" id="286637at2759"/>
<keyword evidence="3 4" id="KW-0129">CBS domain</keyword>
<dbReference type="PROSITE" id="PS51371">
    <property type="entry name" value="CBS"/>
    <property type="match status" value="3"/>
</dbReference>
<feature type="compositionally biased region" description="Polar residues" evidence="5">
    <location>
        <begin position="32"/>
        <end position="49"/>
    </location>
</feature>
<dbReference type="GeneID" id="43596622"/>
<protein>
    <submittedName>
        <fullName evidence="7">CBS-domain-containing protein</fullName>
    </submittedName>
</protein>
<accession>A0A370TV74</accession>
<feature type="domain" description="CBS" evidence="6">
    <location>
        <begin position="165"/>
        <end position="228"/>
    </location>
</feature>
<evidence type="ECO:0000256" key="2">
    <source>
        <dbReference type="ARBA" id="ARBA00022737"/>
    </source>
</evidence>
<sequence length="372" mass="41522">MSDTAEGSRPPAPNPVKNIATPTSIARHGHESSQIAQPSTFLSPAQNRAMQDKPLSTVDKDQQSGLKAIRDFLKIRTSYDVLPLSFRLIILNTDLLVKKSLNILLQNGIVSAPLWDSHTSSFAGLLTTSDYINVVQYYWQNPDALNQIDQFRLSSLRDIEKAIGVLPLETLSVNPTRPLYEACTQMLKTRARRIPLVDIDDETGREMVVSVITQYRILKFIAVNVVETEMLKKSVSEINLGTYGNLQTANVDTRVIDVIHLMVKYNISSVPIVDEDNRVLNVFEAVDVITIIKGGVYDDLTTNVGDALGKRAEDFPGIYTCSEEDRLDSIFDTIRKSRVHRLVIIDEENRLKGVISLSDILKYVLLHGAEDG</sequence>
<proteinExistence type="inferred from homology"/>
<dbReference type="Pfam" id="PF00571">
    <property type="entry name" value="CBS"/>
    <property type="match status" value="3"/>
</dbReference>
<dbReference type="Proteomes" id="UP000254866">
    <property type="component" value="Unassembled WGS sequence"/>
</dbReference>
<dbReference type="GO" id="GO:0019901">
    <property type="term" value="F:protein kinase binding"/>
    <property type="evidence" value="ECO:0007669"/>
    <property type="project" value="TreeGrafter"/>
</dbReference>
<feature type="domain" description="CBS" evidence="6">
    <location>
        <begin position="240"/>
        <end position="300"/>
    </location>
</feature>
<dbReference type="GO" id="GO:0016208">
    <property type="term" value="F:AMP binding"/>
    <property type="evidence" value="ECO:0007669"/>
    <property type="project" value="TreeGrafter"/>
</dbReference>
<dbReference type="PANTHER" id="PTHR13780:SF35">
    <property type="entry name" value="LD22662P"/>
    <property type="match status" value="1"/>
</dbReference>
<keyword evidence="2" id="KW-0677">Repeat</keyword>
<feature type="domain" description="CBS" evidence="6">
    <location>
        <begin position="314"/>
        <end position="372"/>
    </location>
</feature>
<dbReference type="CDD" id="cd04641">
    <property type="entry name" value="CBS_euAMPK_gamma-like_repeat2"/>
    <property type="match status" value="1"/>
</dbReference>
<dbReference type="PANTHER" id="PTHR13780">
    <property type="entry name" value="AMP-ACTIVATED PROTEIN KINASE, GAMMA REGULATORY SUBUNIT"/>
    <property type="match status" value="1"/>
</dbReference>
<evidence type="ECO:0000259" key="6">
    <source>
        <dbReference type="PROSITE" id="PS51371"/>
    </source>
</evidence>
<dbReference type="SUPFAM" id="SSF54631">
    <property type="entry name" value="CBS-domain pair"/>
    <property type="match status" value="2"/>
</dbReference>
<dbReference type="GO" id="GO:0005737">
    <property type="term" value="C:cytoplasm"/>
    <property type="evidence" value="ECO:0007669"/>
    <property type="project" value="TreeGrafter"/>
</dbReference>
<name>A0A370TV74_9HELO</name>
<dbReference type="EMBL" id="NPIC01000002">
    <property type="protein sequence ID" value="RDL39433.1"/>
    <property type="molecule type" value="Genomic_DNA"/>
</dbReference>
<organism evidence="7 8">
    <name type="scientific">Venustampulla echinocandica</name>
    <dbReference type="NCBI Taxonomy" id="2656787"/>
    <lineage>
        <taxon>Eukaryota</taxon>
        <taxon>Fungi</taxon>
        <taxon>Dikarya</taxon>
        <taxon>Ascomycota</taxon>
        <taxon>Pezizomycotina</taxon>
        <taxon>Leotiomycetes</taxon>
        <taxon>Helotiales</taxon>
        <taxon>Pleuroascaceae</taxon>
        <taxon>Venustampulla</taxon>
    </lineage>
</organism>
<dbReference type="InterPro" id="IPR050511">
    <property type="entry name" value="AMPK_gamma/SDS23_families"/>
</dbReference>
<keyword evidence="8" id="KW-1185">Reference proteome</keyword>
<dbReference type="RefSeq" id="XP_031872089.1">
    <property type="nucleotide sequence ID" value="XM_032012396.1"/>
</dbReference>
<comment type="similarity">
    <text evidence="1">Belongs to the 5'-AMP-activated protein kinase gamma subunit family.</text>
</comment>
<dbReference type="GO" id="GO:0005634">
    <property type="term" value="C:nucleus"/>
    <property type="evidence" value="ECO:0007669"/>
    <property type="project" value="TreeGrafter"/>
</dbReference>
<dbReference type="STRING" id="2656787.A0A370TV74"/>
<dbReference type="SMART" id="SM00116">
    <property type="entry name" value="CBS"/>
    <property type="match status" value="4"/>
</dbReference>
<reference evidence="7 8" key="1">
    <citation type="journal article" date="2018" name="IMA Fungus">
        <title>IMA Genome-F 9: Draft genome sequence of Annulohypoxylon stygium, Aspergillus mulundensis, Berkeleyomyces basicola (syn. Thielaviopsis basicola), Ceratocystis smalleyi, two Cercospora beticola strains, Coleophoma cylindrospora, Fusarium fracticaudum, Phialophora cf. hyalina, and Morchella septimelata.</title>
        <authorList>
            <person name="Wingfield B.D."/>
            <person name="Bills G.F."/>
            <person name="Dong Y."/>
            <person name="Huang W."/>
            <person name="Nel W.J."/>
            <person name="Swalarsk-Parry B.S."/>
            <person name="Vaghefi N."/>
            <person name="Wilken P.M."/>
            <person name="An Z."/>
            <person name="de Beer Z.W."/>
            <person name="De Vos L."/>
            <person name="Chen L."/>
            <person name="Duong T.A."/>
            <person name="Gao Y."/>
            <person name="Hammerbacher A."/>
            <person name="Kikkert J.R."/>
            <person name="Li Y."/>
            <person name="Li H."/>
            <person name="Li K."/>
            <person name="Li Q."/>
            <person name="Liu X."/>
            <person name="Ma X."/>
            <person name="Naidoo K."/>
            <person name="Pethybridge S.J."/>
            <person name="Sun J."/>
            <person name="Steenkamp E.T."/>
            <person name="van der Nest M.A."/>
            <person name="van Wyk S."/>
            <person name="Wingfield M.J."/>
            <person name="Xiong C."/>
            <person name="Yue Q."/>
            <person name="Zhang X."/>
        </authorList>
    </citation>
    <scope>NUCLEOTIDE SEQUENCE [LARGE SCALE GENOMIC DNA]</scope>
    <source>
        <strain evidence="7 8">BP 5553</strain>
    </source>
</reference>
<evidence type="ECO:0000313" key="7">
    <source>
        <dbReference type="EMBL" id="RDL39433.1"/>
    </source>
</evidence>
<dbReference type="CDD" id="cd04618">
    <property type="entry name" value="CBS_euAMPK_gamma-like_repeat1"/>
    <property type="match status" value="1"/>
</dbReference>
<feature type="region of interest" description="Disordered" evidence="5">
    <location>
        <begin position="1"/>
        <end position="60"/>
    </location>
</feature>
<evidence type="ECO:0000256" key="3">
    <source>
        <dbReference type="ARBA" id="ARBA00023122"/>
    </source>
</evidence>
<evidence type="ECO:0000256" key="4">
    <source>
        <dbReference type="PROSITE-ProRule" id="PRU00703"/>
    </source>
</evidence>
<comment type="caution">
    <text evidence="7">The sequence shown here is derived from an EMBL/GenBank/DDBJ whole genome shotgun (WGS) entry which is preliminary data.</text>
</comment>
<dbReference type="GO" id="GO:0031588">
    <property type="term" value="C:nucleotide-activated protein kinase complex"/>
    <property type="evidence" value="ECO:0007669"/>
    <property type="project" value="TreeGrafter"/>
</dbReference>
<gene>
    <name evidence="7" type="ORF">BP5553_03773</name>
</gene>
<dbReference type="InterPro" id="IPR046342">
    <property type="entry name" value="CBS_dom_sf"/>
</dbReference>
<dbReference type="Gene3D" id="3.10.580.10">
    <property type="entry name" value="CBS-domain"/>
    <property type="match status" value="2"/>
</dbReference>